<feature type="region of interest" description="Disordered" evidence="1">
    <location>
        <begin position="95"/>
        <end position="159"/>
    </location>
</feature>
<dbReference type="SUPFAM" id="SSF53474">
    <property type="entry name" value="alpha/beta-Hydrolases"/>
    <property type="match status" value="1"/>
</dbReference>
<dbReference type="EMBL" id="JAESVG020000002">
    <property type="protein sequence ID" value="KAG8630516.1"/>
    <property type="molecule type" value="Genomic_DNA"/>
</dbReference>
<feature type="compositionally biased region" description="Low complexity" evidence="1">
    <location>
        <begin position="675"/>
        <end position="685"/>
    </location>
</feature>
<feature type="compositionally biased region" description="Basic and acidic residues" evidence="1">
    <location>
        <begin position="99"/>
        <end position="120"/>
    </location>
</feature>
<dbReference type="PANTHER" id="PTHR11440">
    <property type="entry name" value="LECITHIN-CHOLESTEROL ACYLTRANSFERASE-RELATED"/>
    <property type="match status" value="1"/>
</dbReference>
<comment type="caution">
    <text evidence="2">The sequence shown here is derived from an EMBL/GenBank/DDBJ whole genome shotgun (WGS) entry which is preliminary data.</text>
</comment>
<feature type="region of interest" description="Disordered" evidence="1">
    <location>
        <begin position="675"/>
        <end position="722"/>
    </location>
</feature>
<dbReference type="InterPro" id="IPR029058">
    <property type="entry name" value="AB_hydrolase_fold"/>
</dbReference>
<feature type="compositionally biased region" description="Polar residues" evidence="1">
    <location>
        <begin position="352"/>
        <end position="374"/>
    </location>
</feature>
<gene>
    <name evidence="2" type="ORF">KVT40_002135</name>
</gene>
<proteinExistence type="predicted"/>
<feature type="region of interest" description="Disordered" evidence="1">
    <location>
        <begin position="352"/>
        <end position="375"/>
    </location>
</feature>
<keyword evidence="3" id="KW-1185">Reference proteome</keyword>
<evidence type="ECO:0000313" key="3">
    <source>
        <dbReference type="Proteomes" id="UP000809789"/>
    </source>
</evidence>
<evidence type="ECO:0000313" key="2">
    <source>
        <dbReference type="EMBL" id="KAG8630516.1"/>
    </source>
</evidence>
<name>A0A8K0L9Y4_9PEZI</name>
<feature type="compositionally biased region" description="Low complexity" evidence="1">
    <location>
        <begin position="240"/>
        <end position="253"/>
    </location>
</feature>
<accession>A0A8K0L9Y4</accession>
<feature type="region of interest" description="Disordered" evidence="1">
    <location>
        <begin position="188"/>
        <end position="262"/>
    </location>
</feature>
<reference evidence="2" key="1">
    <citation type="submission" date="2021-07" db="EMBL/GenBank/DDBJ databases">
        <title>Elsinoe batatas strain:CRI-CJ2 Genome sequencing and assembly.</title>
        <authorList>
            <person name="Huang L."/>
        </authorList>
    </citation>
    <scope>NUCLEOTIDE SEQUENCE</scope>
    <source>
        <strain evidence="2">CRI-CJ2</strain>
    </source>
</reference>
<dbReference type="Proteomes" id="UP000809789">
    <property type="component" value="Unassembled WGS sequence"/>
</dbReference>
<evidence type="ECO:0000256" key="1">
    <source>
        <dbReference type="SAM" id="MobiDB-lite"/>
    </source>
</evidence>
<feature type="compositionally biased region" description="Basic and acidic residues" evidence="1">
    <location>
        <begin position="138"/>
        <end position="152"/>
    </location>
</feature>
<feature type="compositionally biased region" description="Polar residues" evidence="1">
    <location>
        <begin position="686"/>
        <end position="697"/>
    </location>
</feature>
<organism evidence="2 3">
    <name type="scientific">Elsinoe batatas</name>
    <dbReference type="NCBI Taxonomy" id="2601811"/>
    <lineage>
        <taxon>Eukaryota</taxon>
        <taxon>Fungi</taxon>
        <taxon>Dikarya</taxon>
        <taxon>Ascomycota</taxon>
        <taxon>Pezizomycotina</taxon>
        <taxon>Dothideomycetes</taxon>
        <taxon>Dothideomycetidae</taxon>
        <taxon>Myriangiales</taxon>
        <taxon>Elsinoaceae</taxon>
        <taxon>Elsinoe</taxon>
    </lineage>
</organism>
<feature type="compositionally biased region" description="Polar residues" evidence="1">
    <location>
        <begin position="214"/>
        <end position="223"/>
    </location>
</feature>
<feature type="compositionally biased region" description="Polar residues" evidence="1">
    <location>
        <begin position="188"/>
        <end position="204"/>
    </location>
</feature>
<dbReference type="OrthoDB" id="10250441at2759"/>
<dbReference type="AlphaFoldDB" id="A0A8K0L9Y4"/>
<protein>
    <submittedName>
        <fullName evidence="2">Uncharacterized protein</fullName>
    </submittedName>
</protein>
<sequence length="866" mass="93771">MAPETTTFKRPPRALQQINLNAIYTSDTATSSDEDLGQDARLAQPDIQSLVRVSLGPEQNRLNSPTTPAIEKAAAIEANDGFFGPAALDQVVEDDEAEDIPKLDGQDERGRVDAKGEDAPIVRPHIPSSWRSGPKLFQRTEDSRAALRDTNGRKRSSSGAAMAAAWDNWQKSFMSSIPSLPKSLTFQSSFSAKRSDSTATSKATSPEREVAGSPSPSRQSITRARSKSEGNALDQTSHDASGQSAGTSGTGATEPDHERPSLQRLQSSYLRKSMSDHSLHARSALSRVSTLGDDTRFEHVQAQVNSRAKAIRDSFQDSNIKLPSLSSLSLESFKPDFSFYNKNGAQRRSTIALSSTSTRQPRSNPLSPTESQVNGYVGSLGDRREGGPTAKVAITHPHFTKACAETKGDVVILGGYRGSILRSAEPPHIQLWAPVKVGLGIRKVDLEIGLNVPEDDMKMESKIIPGGMLSHIGPVDISKRLFRRLRASENAQTGKLRIHDYGYDWRLDPHYLSQRLIQYLEGLPCNKPGVPKSKRGATVIAHSLGGLITRHAVNQRPDLFAGVVYAGTPTTCVNILGPLRAGDDVLLSSKVLTAQVNFTIRTSFALLPLDGKCFFNKDTKEEYPVDFFDPQTWIDNGLSPCVNRVLPALDTPLPGMMGSFMSSIASSLPSLTSSSRRGSLSALSRPNGQSRNGSTTHLPDISARKPDLEPSDMDTHSSNSVGTQVTLPREAAIKYLTTTLARVKKFKLELDHDPGHQEENRYPPQAVIYGKSTPTVYGAKVKDRDTIRRTDAYKELAFASGDGVVLARAAMLPPGYELAKGGLVNSERGHITLLGDLEAVGRALNAINRARSKGCGLGKEPTPTTV</sequence>
<dbReference type="Gene3D" id="3.40.50.1820">
    <property type="entry name" value="alpha/beta hydrolase"/>
    <property type="match status" value="1"/>
</dbReference>